<keyword evidence="1" id="KW-1185">Reference proteome</keyword>
<protein>
    <submittedName>
        <fullName evidence="2">Uncharacterized protein LOC106751368</fullName>
    </submittedName>
</protein>
<feature type="non-terminal residue" evidence="2">
    <location>
        <position position="1"/>
    </location>
</feature>
<evidence type="ECO:0000313" key="1">
    <source>
        <dbReference type="Proteomes" id="UP000515204"/>
    </source>
</evidence>
<dbReference type="AlphaFoldDB" id="A0A6P3Y9N1"/>
<organism evidence="1 2">
    <name type="scientific">Dinoponera quadriceps</name>
    <name type="common">South American ant</name>
    <dbReference type="NCBI Taxonomy" id="609295"/>
    <lineage>
        <taxon>Eukaryota</taxon>
        <taxon>Metazoa</taxon>
        <taxon>Ecdysozoa</taxon>
        <taxon>Arthropoda</taxon>
        <taxon>Hexapoda</taxon>
        <taxon>Insecta</taxon>
        <taxon>Pterygota</taxon>
        <taxon>Neoptera</taxon>
        <taxon>Endopterygota</taxon>
        <taxon>Hymenoptera</taxon>
        <taxon>Apocrita</taxon>
        <taxon>Aculeata</taxon>
        <taxon>Formicoidea</taxon>
        <taxon>Formicidae</taxon>
        <taxon>Ponerinae</taxon>
        <taxon>Ponerini</taxon>
        <taxon>Dinoponera</taxon>
    </lineage>
</organism>
<dbReference type="OrthoDB" id="6682367at2759"/>
<dbReference type="SUPFAM" id="SSF52087">
    <property type="entry name" value="CRAL/TRIO domain"/>
    <property type="match status" value="1"/>
</dbReference>
<dbReference type="KEGG" id="dqu:106751368"/>
<reference evidence="2" key="1">
    <citation type="submission" date="2025-08" db="UniProtKB">
        <authorList>
            <consortium name="RefSeq"/>
        </authorList>
    </citation>
    <scope>IDENTIFICATION</scope>
</reference>
<sequence length="85" mass="9645">IYLHTSVQSLSEYIPIDVLPNECGGKAGPIKELMDANYKKIENFREWFLEDEKNNRVNESLRIGKSKTSGDLFGVDGSIKQIKID</sequence>
<dbReference type="Proteomes" id="UP000515204">
    <property type="component" value="Unplaced"/>
</dbReference>
<gene>
    <name evidence="2" type="primary">LOC106751368</name>
</gene>
<dbReference type="RefSeq" id="XP_014487731.1">
    <property type="nucleotide sequence ID" value="XM_014632245.1"/>
</dbReference>
<accession>A0A6P3Y9N1</accession>
<proteinExistence type="predicted"/>
<dbReference type="GeneID" id="106751368"/>
<name>A0A6P3Y9N1_DINQU</name>
<evidence type="ECO:0000313" key="2">
    <source>
        <dbReference type="RefSeq" id="XP_014487731.1"/>
    </source>
</evidence>
<dbReference type="Gene3D" id="1.20.5.1200">
    <property type="entry name" value="Alpha-tocopherol transfer"/>
    <property type="match status" value="1"/>
</dbReference>
<dbReference type="InterPro" id="IPR036865">
    <property type="entry name" value="CRAL-TRIO_dom_sf"/>
</dbReference>